<gene>
    <name evidence="7" type="primary">LOC111360094</name>
</gene>
<dbReference type="PANTHER" id="PTHR10331">
    <property type="entry name" value="T COMPLEX PROTEIN 10"/>
    <property type="match status" value="1"/>
</dbReference>
<feature type="compositionally biased region" description="Low complexity" evidence="3">
    <location>
        <begin position="930"/>
        <end position="949"/>
    </location>
</feature>
<dbReference type="InterPro" id="IPR026581">
    <property type="entry name" value="TCP10L/CENPJ"/>
</dbReference>
<feature type="domain" description="Centromere protein J C-terminal" evidence="4">
    <location>
        <begin position="1150"/>
        <end position="1182"/>
    </location>
</feature>
<protein>
    <submittedName>
        <fullName evidence="7">Centromere protein J</fullName>
    </submittedName>
</protein>
<dbReference type="InterPro" id="IPR009852">
    <property type="entry name" value="CENPJ_C_dom"/>
</dbReference>
<feature type="compositionally biased region" description="Polar residues" evidence="3">
    <location>
        <begin position="340"/>
        <end position="350"/>
    </location>
</feature>
<organism evidence="6 7">
    <name type="scientific">Spodoptera litura</name>
    <name type="common">Asian cotton leafworm</name>
    <dbReference type="NCBI Taxonomy" id="69820"/>
    <lineage>
        <taxon>Eukaryota</taxon>
        <taxon>Metazoa</taxon>
        <taxon>Ecdysozoa</taxon>
        <taxon>Arthropoda</taxon>
        <taxon>Hexapoda</taxon>
        <taxon>Insecta</taxon>
        <taxon>Pterygota</taxon>
        <taxon>Neoptera</taxon>
        <taxon>Endopterygota</taxon>
        <taxon>Lepidoptera</taxon>
        <taxon>Glossata</taxon>
        <taxon>Ditrysia</taxon>
        <taxon>Noctuoidea</taxon>
        <taxon>Noctuidae</taxon>
        <taxon>Amphipyrinae</taxon>
        <taxon>Spodoptera</taxon>
    </lineage>
</organism>
<evidence type="ECO:0000259" key="4">
    <source>
        <dbReference type="Pfam" id="PF07202"/>
    </source>
</evidence>
<feature type="compositionally biased region" description="Basic and acidic residues" evidence="3">
    <location>
        <begin position="1048"/>
        <end position="1057"/>
    </location>
</feature>
<dbReference type="GO" id="GO:0005814">
    <property type="term" value="C:centriole"/>
    <property type="evidence" value="ECO:0007669"/>
    <property type="project" value="TreeGrafter"/>
</dbReference>
<evidence type="ECO:0000256" key="2">
    <source>
        <dbReference type="SAM" id="Coils"/>
    </source>
</evidence>
<feature type="region of interest" description="Disordered" evidence="3">
    <location>
        <begin position="531"/>
        <end position="577"/>
    </location>
</feature>
<dbReference type="CTD" id="40859"/>
<dbReference type="GO" id="GO:0060271">
    <property type="term" value="P:cilium assembly"/>
    <property type="evidence" value="ECO:0007669"/>
    <property type="project" value="TreeGrafter"/>
</dbReference>
<evidence type="ECO:0000313" key="7">
    <source>
        <dbReference type="RefSeq" id="XP_022831695.1"/>
    </source>
</evidence>
<feature type="region of interest" description="Disordered" evidence="3">
    <location>
        <begin position="966"/>
        <end position="1011"/>
    </location>
</feature>
<sequence>MDETYSESDVSLSPSQILERLQVLRQLQLMQRGKLQKQRLEYNQNSETSSSITEIVSHFSNTTSYNTFRSLLQSSNDISIEGTPRTNGTEISPKVQERDLIDGVSVLNLSQESEFIVNSPLSSRSRTSAPSRNLGELPSEPSQNTSNKTSVNSSLNKNPQVKKQISLDEMPILSPKKDFEALLIEKLQSERYAPKRKSPSKDHSIITNNKKPFLRRGEGIARFGLRKNDFVIQNTKSLPWKRKSFQNKSESPLKLNLKKLKEKNNDVPKDKTSNAQNKKSDNVQSDLKKVEKDDVVTSEPSLLVTDIQQVKLVRKNQSKSRLSDKNDEPEVTTRKVPENKPTTVEPSTPINRNIQHINKPLERPEFPKNKHPLLANKGKSWAAVLTQEQNDFLSQLKQSDYYKNFVSPSKSVISDASCDETMTKLRYEREAAEQNMFELLENKVTHDSFSLENSFFDRFLRSNLESSTESTPLILQKCLARNPNLINILPGLKGRVRNENSHSDAETCSSNCSDCSDACSSCCSCRNVDQSNYSGKKSPQNRDEHNNKNAKSIQQKSKAVKINHQKEDESKECHDDTMTETDVMKTNMAEMNAKLISTSELLKDRLCELEDEIATFKKENANLAKLREEVDQDRQKFYEEKAAFEQKFNEEKVLSEYYLAEEKEKLNKQKQMYERYVREMRGRLNKKDKDEVVNLKKEINDLKEEIRVKDAKSTSTIARLRNQIKIMEKERKDLQEEVEKLKKQNKRIQHSNEVTRRLTNIKYLEEINKKLTNMSNKDSRSEVSEDRDIKYKAYEIERQSRSRRVEPVGKSTIRPRAKSVPNLNVTSRYAKYFSQRDTLSQIEQNKLPNVERIDYSDEENEERDNDTISNESLDDDDGNADSNNLEKIYIERLKSSSPKSTRSSGSSLNFELNLNEKPNLNDNAKSFFIQKSSSSSSRTSKSPRRTISPCFNANETVINRAKSPISILSNKSSKSPPSRNSTEYLSSRSGSTTTQNRSKSPVSSYNHSSMKSVTVIHNEQYRDKLMNLSPEPSISRTSLSKTSLNPTEVKKPDGSKELRFPNGNVKYISADGKYSKFVYYNGDVKENFYSDGRIKYFYAETKTYHTTHADGLEVLEFPDGQVEKRYKDGSSEIRLPNGSVRYFDPKNEHVREEWRFPDGAALTVSASGEQRIVFSNGQVEVHAKDHKRREFPDGTVKLVYNDGTSETRYASGRVRIKDKHGNLIMDSAPG</sequence>
<feature type="compositionally biased region" description="Polar residues" evidence="3">
    <location>
        <begin position="119"/>
        <end position="131"/>
    </location>
</feature>
<comment type="similarity">
    <text evidence="1">Belongs to the TCP10 family.</text>
</comment>
<feature type="region of interest" description="Disordered" evidence="3">
    <location>
        <begin position="315"/>
        <end position="350"/>
    </location>
</feature>
<feature type="compositionally biased region" description="Basic and acidic residues" evidence="3">
    <location>
        <begin position="564"/>
        <end position="577"/>
    </location>
</feature>
<feature type="domain" description="CENPJ tubulin-binding region" evidence="5">
    <location>
        <begin position="176"/>
        <end position="223"/>
    </location>
</feature>
<feature type="region of interest" description="Disordered" evidence="3">
    <location>
        <begin position="843"/>
        <end position="882"/>
    </location>
</feature>
<dbReference type="InterPro" id="IPR047002">
    <property type="entry name" value="Tcp10_C_sf"/>
</dbReference>
<dbReference type="InterPro" id="IPR058029">
    <property type="entry name" value="Tubulin-bd_CENPJ"/>
</dbReference>
<feature type="region of interest" description="Disordered" evidence="3">
    <location>
        <begin position="242"/>
        <end position="295"/>
    </location>
</feature>
<dbReference type="OrthoDB" id="10252174at2759"/>
<dbReference type="GeneID" id="111360094"/>
<evidence type="ECO:0000256" key="3">
    <source>
        <dbReference type="SAM" id="MobiDB-lite"/>
    </source>
</evidence>
<feature type="compositionally biased region" description="Polar residues" evidence="3">
    <location>
        <begin position="982"/>
        <end position="1011"/>
    </location>
</feature>
<dbReference type="GO" id="GO:0015631">
    <property type="term" value="F:tubulin binding"/>
    <property type="evidence" value="ECO:0007669"/>
    <property type="project" value="TreeGrafter"/>
</dbReference>
<feature type="compositionally biased region" description="Low complexity" evidence="3">
    <location>
        <begin position="966"/>
        <end position="981"/>
    </location>
</feature>
<feature type="domain" description="Centromere protein J C-terminal" evidence="4">
    <location>
        <begin position="1187"/>
        <end position="1216"/>
    </location>
</feature>
<dbReference type="GO" id="GO:0061511">
    <property type="term" value="P:centriole elongation"/>
    <property type="evidence" value="ECO:0007669"/>
    <property type="project" value="TreeGrafter"/>
</dbReference>
<dbReference type="Proteomes" id="UP000301870">
    <property type="component" value="Chromosome 30"/>
</dbReference>
<feature type="coiled-coil region" evidence="2">
    <location>
        <begin position="609"/>
        <end position="754"/>
    </location>
</feature>
<dbReference type="Gene3D" id="2.60.450.20">
    <property type="match status" value="1"/>
</dbReference>
<dbReference type="PANTHER" id="PTHR10331:SF6">
    <property type="entry name" value="SPINDLE ASSEMBLY ABNORMAL 4"/>
    <property type="match status" value="1"/>
</dbReference>
<dbReference type="RefSeq" id="XP_022831695.1">
    <property type="nucleotide sequence ID" value="XM_022975927.1"/>
</dbReference>
<keyword evidence="2" id="KW-0175">Coiled coil</keyword>
<dbReference type="GO" id="GO:0005813">
    <property type="term" value="C:centrosome"/>
    <property type="evidence" value="ECO:0007669"/>
    <property type="project" value="TreeGrafter"/>
</dbReference>
<feature type="compositionally biased region" description="Basic and acidic residues" evidence="3">
    <location>
        <begin position="262"/>
        <end position="295"/>
    </location>
</feature>
<feature type="compositionally biased region" description="Polar residues" evidence="3">
    <location>
        <begin position="1030"/>
        <end position="1046"/>
    </location>
</feature>
<feature type="region of interest" description="Disordered" evidence="3">
    <location>
        <begin position="1029"/>
        <end position="1057"/>
    </location>
</feature>
<dbReference type="Pfam" id="PF07202">
    <property type="entry name" value="Tcp10_C"/>
    <property type="match status" value="3"/>
</dbReference>
<evidence type="ECO:0000256" key="1">
    <source>
        <dbReference type="ARBA" id="ARBA00005627"/>
    </source>
</evidence>
<reference evidence="7" key="1">
    <citation type="submission" date="2025-08" db="UniProtKB">
        <authorList>
            <consortium name="RefSeq"/>
        </authorList>
    </citation>
    <scope>IDENTIFICATION</scope>
    <source>
        <strain evidence="7">Ishihara</strain>
        <tissue evidence="7">Whole body</tissue>
    </source>
</reference>
<feature type="region of interest" description="Disordered" evidence="3">
    <location>
        <begin position="930"/>
        <end position="953"/>
    </location>
</feature>
<proteinExistence type="inferred from homology"/>
<name>A0A9J7J244_SPOLT</name>
<feature type="domain" description="Centromere protein J C-terminal" evidence="4">
    <location>
        <begin position="1110"/>
        <end position="1141"/>
    </location>
</feature>
<dbReference type="Pfam" id="PF25779">
    <property type="entry name" value="Tubulin-bind_CPAP"/>
    <property type="match status" value="1"/>
</dbReference>
<evidence type="ECO:0000259" key="5">
    <source>
        <dbReference type="Pfam" id="PF25779"/>
    </source>
</evidence>
<accession>A0A9J7J244</accession>
<feature type="region of interest" description="Disordered" evidence="3">
    <location>
        <begin position="118"/>
        <end position="169"/>
    </location>
</feature>
<feature type="region of interest" description="Disordered" evidence="3">
    <location>
        <begin position="799"/>
        <end position="819"/>
    </location>
</feature>
<keyword evidence="6" id="KW-1185">Reference proteome</keyword>
<dbReference type="KEGG" id="sliu:111360094"/>
<dbReference type="AlphaFoldDB" id="A0A9J7J244"/>
<feature type="compositionally biased region" description="Basic and acidic residues" evidence="3">
    <location>
        <begin position="321"/>
        <end position="338"/>
    </location>
</feature>
<feature type="compositionally biased region" description="Polar residues" evidence="3">
    <location>
        <begin position="140"/>
        <end position="163"/>
    </location>
</feature>
<evidence type="ECO:0000313" key="6">
    <source>
        <dbReference type="Proteomes" id="UP000301870"/>
    </source>
</evidence>